<keyword evidence="8" id="KW-1185">Reference proteome</keyword>
<dbReference type="PANTHER" id="PTHR43399">
    <property type="entry name" value="SUBTILISIN-RELATED"/>
    <property type="match status" value="1"/>
</dbReference>
<dbReference type="EMBL" id="MUGY01000037">
    <property type="protein sequence ID" value="OXA87727.1"/>
    <property type="molecule type" value="Genomic_DNA"/>
</dbReference>
<evidence type="ECO:0000256" key="2">
    <source>
        <dbReference type="ARBA" id="ARBA00022729"/>
    </source>
</evidence>
<evidence type="ECO:0000256" key="3">
    <source>
        <dbReference type="PROSITE-ProRule" id="PRU01240"/>
    </source>
</evidence>
<keyword evidence="3" id="KW-0720">Serine protease</keyword>
<evidence type="ECO:0000313" key="8">
    <source>
        <dbReference type="Proteomes" id="UP000198424"/>
    </source>
</evidence>
<dbReference type="Gene3D" id="2.60.120.380">
    <property type="match status" value="1"/>
</dbReference>
<proteinExistence type="inferred from homology"/>
<name>A0A086AIK2_FLAHY</name>
<keyword evidence="3" id="KW-0645">Protease</keyword>
<reference evidence="6 8" key="2">
    <citation type="submission" date="2016-11" db="EMBL/GenBank/DDBJ databases">
        <title>Whole genomes of Flavobacteriaceae.</title>
        <authorList>
            <person name="Stine C."/>
            <person name="Li C."/>
            <person name="Tadesse D."/>
        </authorList>
    </citation>
    <scope>NUCLEOTIDE SEQUENCE [LARGE SCALE GENOMIC DNA]</scope>
    <source>
        <strain evidence="6 8">ATCC 29551</strain>
    </source>
</reference>
<dbReference type="CDD" id="cd04842">
    <property type="entry name" value="Peptidases_S8_Kp43_protease"/>
    <property type="match status" value="1"/>
</dbReference>
<dbReference type="Pfam" id="PF00082">
    <property type="entry name" value="Peptidase_S8"/>
    <property type="match status" value="1"/>
</dbReference>
<feature type="active site" description="Charge relay system" evidence="3">
    <location>
        <position position="197"/>
    </location>
</feature>
<reference evidence="5 7" key="1">
    <citation type="submission" date="2014-07" db="EMBL/GenBank/DDBJ databases">
        <title>Genome of Flavobacterium hydatis DSM 2063.</title>
        <authorList>
            <person name="Pipes S.E."/>
            <person name="Stropko S.J."/>
            <person name="Newman J.D."/>
        </authorList>
    </citation>
    <scope>NUCLEOTIDE SEQUENCE [LARGE SCALE GENOMIC DNA]</scope>
    <source>
        <strain evidence="5 7">DSM 2063</strain>
    </source>
</reference>
<accession>A0A086AIK2</accession>
<feature type="domain" description="Peptidase S8/S53" evidence="4">
    <location>
        <begin position="217"/>
        <end position="421"/>
    </location>
</feature>
<dbReference type="InterPro" id="IPR034058">
    <property type="entry name" value="TagA/B/C/D_pept_dom"/>
</dbReference>
<dbReference type="PANTHER" id="PTHR43399:SF4">
    <property type="entry name" value="CELL WALL-ASSOCIATED PROTEASE"/>
    <property type="match status" value="1"/>
</dbReference>
<dbReference type="EMBL" id="JPRM01000014">
    <property type="protein sequence ID" value="KFF16516.1"/>
    <property type="molecule type" value="Genomic_DNA"/>
</dbReference>
<evidence type="ECO:0000313" key="5">
    <source>
        <dbReference type="EMBL" id="KFF16516.1"/>
    </source>
</evidence>
<dbReference type="GO" id="GO:0006508">
    <property type="term" value="P:proteolysis"/>
    <property type="evidence" value="ECO:0007669"/>
    <property type="project" value="UniProtKB-KW"/>
</dbReference>
<dbReference type="InterPro" id="IPR000209">
    <property type="entry name" value="Peptidase_S8/S53_dom"/>
</dbReference>
<gene>
    <name evidence="6" type="ORF">B0A62_22690</name>
    <name evidence="5" type="ORF">IW20_10085</name>
</gene>
<dbReference type="Proteomes" id="UP000198424">
    <property type="component" value="Unassembled WGS sequence"/>
</dbReference>
<keyword evidence="3" id="KW-0378">Hydrolase</keyword>
<evidence type="ECO:0000313" key="7">
    <source>
        <dbReference type="Proteomes" id="UP000028712"/>
    </source>
</evidence>
<dbReference type="Gene3D" id="3.40.50.200">
    <property type="entry name" value="Peptidase S8/S53 domain"/>
    <property type="match status" value="1"/>
</dbReference>
<dbReference type="AlphaFoldDB" id="A0A086AIK2"/>
<evidence type="ECO:0000259" key="4">
    <source>
        <dbReference type="Pfam" id="PF00082"/>
    </source>
</evidence>
<organism evidence="5 7">
    <name type="scientific">Flavobacterium hydatis</name>
    <name type="common">Cytophaga aquatilis</name>
    <dbReference type="NCBI Taxonomy" id="991"/>
    <lineage>
        <taxon>Bacteria</taxon>
        <taxon>Pseudomonadati</taxon>
        <taxon>Bacteroidota</taxon>
        <taxon>Flavobacteriia</taxon>
        <taxon>Flavobacteriales</taxon>
        <taxon>Flavobacteriaceae</taxon>
        <taxon>Flavobacterium</taxon>
    </lineage>
</organism>
<comment type="similarity">
    <text evidence="1 3">Belongs to the peptidase S8 family.</text>
</comment>
<keyword evidence="2" id="KW-0732">Signal</keyword>
<feature type="active site" description="Charge relay system" evidence="3">
    <location>
        <position position="224"/>
    </location>
</feature>
<dbReference type="RefSeq" id="WP_035621423.1">
    <property type="nucleotide sequence ID" value="NZ_JBEWQG010000033.1"/>
</dbReference>
<dbReference type="OrthoDB" id="9792152at2"/>
<evidence type="ECO:0000256" key="1">
    <source>
        <dbReference type="ARBA" id="ARBA00011073"/>
    </source>
</evidence>
<dbReference type="PROSITE" id="PS51892">
    <property type="entry name" value="SUBTILASE"/>
    <property type="match status" value="1"/>
</dbReference>
<sequence>MKTQITFFFFMITTISLSQSSEKWKQYIKKENERKFEKYYFTSLKNAHHNKYKIVKKLDSTFCIVENENSKSNQSLKKNLPVNSLWKLPSNFSNHKGDKQYIIATDSIETLITDLKSINISDIKILNNHLVVIKSDSKKIIDEITTLNSVSSISQESLQPKGESKIIDQNFSINSINKANTNFPLLTGENQIVGIKDDFFDVNDIDLLNKAISSPTQSAIVSSHATAMATIVSGLGNSSALGKGVAKKAMILSSDFLNIYPDEVVTLQGATTQNHSYGTVIENFYGSLANAYDTQLSLNNDLTHCFSSGNSGLRGYKSLTGNFKQSKNSILFGCIDQNEVIMPFSSKGPAYDGRIKPELVAFSTQGTSNSTALATGIITLMKQHYKTINNTSLTNALTKAILINSAKDLGNTGPDFTYGYGNINADKCLKTISENRIISNKLKSGQTNSHTITLPENTKNLKITLVWNDLPASINSNISLVNDLDLEVISADNTTFLPWILNSNTPELPALRGKDKINNIEQVTIENPTAGLYNINVIGSYVSNTSQDYSIVYEYELKNQFEWNYPVANDNFPYDGKTISPFKWNSSFSDTQGQLSISYNNGQTWEVIANDINVNSEQFTYTPAEQKFSRAKLKMTINDVDYISDTFTISYDLNITTSLVCDGATEINWDKPTDVTSFNIYQLIGDHLEFKEQTTNTNYIYTDGKIHTVIPVFNNSEGIKSESTLQYAQNSNCYFELALAEIYDEDKVRVDASLFSLYNIKRIELVKIINNTEGVISTINDINSKTFSFLDSSPTKGSNKYKINIILENNNVVSSLILDTNYLGNDLFFVHPTLLRKNEELNIEAKKEENAIFYLYNISGQNTITSTLLSKTNNIDLKNITTGIYIYKIITSSGETQTGKIAVY</sequence>
<dbReference type="eggNOG" id="COG1404">
    <property type="taxonomic scope" value="Bacteria"/>
</dbReference>
<comment type="caution">
    <text evidence="5">The sequence shown here is derived from an EMBL/GenBank/DDBJ whole genome shotgun (WGS) entry which is preliminary data.</text>
</comment>
<dbReference type="SUPFAM" id="SSF52743">
    <property type="entry name" value="Subtilisin-like"/>
    <property type="match status" value="1"/>
</dbReference>
<dbReference type="NCBIfam" id="TIGR04183">
    <property type="entry name" value="Por_Secre_tail"/>
    <property type="match status" value="1"/>
</dbReference>
<dbReference type="STRING" id="991.IW20_10085"/>
<protein>
    <submittedName>
        <fullName evidence="5">Secretion protein</fullName>
    </submittedName>
    <submittedName>
        <fullName evidence="6">T9SS C-terminal target domain-containing protein</fullName>
    </submittedName>
</protein>
<dbReference type="Proteomes" id="UP000028712">
    <property type="component" value="Unassembled WGS sequence"/>
</dbReference>
<evidence type="ECO:0000313" key="6">
    <source>
        <dbReference type="EMBL" id="OXA87727.1"/>
    </source>
</evidence>
<dbReference type="InterPro" id="IPR036852">
    <property type="entry name" value="Peptidase_S8/S53_dom_sf"/>
</dbReference>
<dbReference type="InterPro" id="IPR051048">
    <property type="entry name" value="Peptidase_S8/S53_subtilisin"/>
</dbReference>
<dbReference type="InterPro" id="IPR026444">
    <property type="entry name" value="Secre_tail"/>
</dbReference>
<dbReference type="GO" id="GO:0004252">
    <property type="term" value="F:serine-type endopeptidase activity"/>
    <property type="evidence" value="ECO:0007669"/>
    <property type="project" value="UniProtKB-UniRule"/>
</dbReference>
<feature type="active site" description="Charge relay system" evidence="3">
    <location>
        <position position="368"/>
    </location>
</feature>